<evidence type="ECO:0000256" key="3">
    <source>
        <dbReference type="RuleBase" id="RU361153"/>
    </source>
</evidence>
<comment type="caution">
    <text evidence="6">The sequence shown here is derived from an EMBL/GenBank/DDBJ whole genome shotgun (WGS) entry which is preliminary data.</text>
</comment>
<dbReference type="Gene3D" id="3.20.20.80">
    <property type="entry name" value="Glycosidases"/>
    <property type="match status" value="1"/>
</dbReference>
<reference evidence="6 7" key="1">
    <citation type="journal article" date="2021" name="Int. J. Syst. Evol. Microbiol.">
        <title>Steroidobacter gossypii sp. nov., isolated from soil of cotton cropping field.</title>
        <authorList>
            <person name="Huang R."/>
            <person name="Yang S."/>
            <person name="Zhen C."/>
            <person name="Liu W."/>
        </authorList>
    </citation>
    <scope>NUCLEOTIDE SEQUENCE [LARGE SCALE GENOMIC DNA]</scope>
    <source>
        <strain evidence="6 7">S1-65</strain>
    </source>
</reference>
<dbReference type="PANTHER" id="PTHR34142">
    <property type="entry name" value="ENDO-BETA-1,4-GLUCANASE A"/>
    <property type="match status" value="1"/>
</dbReference>
<dbReference type="PANTHER" id="PTHR34142:SF1">
    <property type="entry name" value="GLYCOSIDE HYDROLASE FAMILY 5 DOMAIN-CONTAINING PROTEIN"/>
    <property type="match status" value="1"/>
</dbReference>
<dbReference type="Proteomes" id="UP000661077">
    <property type="component" value="Unassembled WGS sequence"/>
</dbReference>
<gene>
    <name evidence="6" type="ORF">JM946_11475</name>
</gene>
<proteinExistence type="inferred from homology"/>
<evidence type="ECO:0000313" key="7">
    <source>
        <dbReference type="Proteomes" id="UP000661077"/>
    </source>
</evidence>
<evidence type="ECO:0000259" key="5">
    <source>
        <dbReference type="Pfam" id="PF19190"/>
    </source>
</evidence>
<dbReference type="InterPro" id="IPR024361">
    <property type="entry name" value="BACON"/>
</dbReference>
<dbReference type="CDD" id="cd14948">
    <property type="entry name" value="BACON"/>
    <property type="match status" value="1"/>
</dbReference>
<keyword evidence="7" id="KW-1185">Reference proteome</keyword>
<evidence type="ECO:0000256" key="1">
    <source>
        <dbReference type="ARBA" id="ARBA00022801"/>
    </source>
</evidence>
<sequence length="542" mass="56716">MKTAVQYLARLVLLGWLIAPGISLAGFSIQGGQLVDDNGVPFIMRGINYPYTWFQSRPTQQDFAAMAATGANTVRIVLSTGGQWARVPGAQVSQVIQWAKDNRMIAVLEVHDSTGWSEQTTAVPISDAVAYWTSADIRAAINGQENFVIINIANEPFGNTTSANYVPDTTAAIQALRAAGLTHTIMIDAANWGQDWSNTMRDNAMQLWNADSRRNLLFSVHMYEVYQTAAPIIAYMQAFDDMGLPLVIGEFGPQNNGQPVDVETVFAQAQQRGNGYIGWSWSGNGSGGVVLDMVQNFSTTFTSWGERIVNGPNGIRATSVRASVFPNGGNNLSVAPASLSFSAGASSAPVAVTSNVAWSATDDQSWLTVAPASGNNNGSFTVTATANSASTARTGTVTVSGGGISRPIAVTQAGQSSPIGSVTASGVVTSSSGWFTEQQLRLSNTATITALSITITVQRTTGVSASGQYNTVGGIISQSHSSTSSAITYSFSLNSGQSLSPSTNRVFAVQMSGNGTVHPSSGDTYTVTGTAGGQAFALNGTF</sequence>
<keyword evidence="1 3" id="KW-0378">Hydrolase</keyword>
<dbReference type="PROSITE" id="PS00659">
    <property type="entry name" value="GLYCOSYL_HYDROL_F5"/>
    <property type="match status" value="1"/>
</dbReference>
<evidence type="ECO:0000313" key="6">
    <source>
        <dbReference type="EMBL" id="MBM0105374.1"/>
    </source>
</evidence>
<comment type="similarity">
    <text evidence="3">Belongs to the glycosyl hydrolase 5 (cellulase A) family.</text>
</comment>
<dbReference type="Pfam" id="PF00150">
    <property type="entry name" value="Cellulase"/>
    <property type="match status" value="1"/>
</dbReference>
<dbReference type="InterPro" id="IPR017853">
    <property type="entry name" value="GH"/>
</dbReference>
<dbReference type="InterPro" id="IPR001547">
    <property type="entry name" value="Glyco_hydro_5"/>
</dbReference>
<protein>
    <submittedName>
        <fullName evidence="6">Cellulase family glycosylhydrolase</fullName>
    </submittedName>
</protein>
<dbReference type="InterPro" id="IPR018087">
    <property type="entry name" value="Glyco_hydro_5_CS"/>
</dbReference>
<dbReference type="SUPFAM" id="SSF51445">
    <property type="entry name" value="(Trans)glycosidases"/>
    <property type="match status" value="1"/>
</dbReference>
<dbReference type="InterPro" id="IPR013783">
    <property type="entry name" value="Ig-like_fold"/>
</dbReference>
<feature type="domain" description="BACON" evidence="5">
    <location>
        <begin position="332"/>
        <end position="414"/>
    </location>
</feature>
<keyword evidence="2 3" id="KW-0326">Glycosidase</keyword>
<name>A0ABS1WWN0_9GAMM</name>
<evidence type="ECO:0000256" key="2">
    <source>
        <dbReference type="ARBA" id="ARBA00023295"/>
    </source>
</evidence>
<accession>A0ABS1WWN0</accession>
<dbReference type="Gene3D" id="2.60.40.10">
    <property type="entry name" value="Immunoglobulins"/>
    <property type="match status" value="1"/>
</dbReference>
<evidence type="ECO:0000259" key="4">
    <source>
        <dbReference type="Pfam" id="PF00150"/>
    </source>
</evidence>
<feature type="domain" description="Glycoside hydrolase family 5" evidence="4">
    <location>
        <begin position="35"/>
        <end position="284"/>
    </location>
</feature>
<dbReference type="Pfam" id="PF19190">
    <property type="entry name" value="BACON_2"/>
    <property type="match status" value="1"/>
</dbReference>
<dbReference type="RefSeq" id="WP_203167419.1">
    <property type="nucleotide sequence ID" value="NZ_JAEVLS010000002.1"/>
</dbReference>
<dbReference type="EMBL" id="JAEVLS010000002">
    <property type="protein sequence ID" value="MBM0105374.1"/>
    <property type="molecule type" value="Genomic_DNA"/>
</dbReference>
<organism evidence="6 7">
    <name type="scientific">Steroidobacter gossypii</name>
    <dbReference type="NCBI Taxonomy" id="2805490"/>
    <lineage>
        <taxon>Bacteria</taxon>
        <taxon>Pseudomonadati</taxon>
        <taxon>Pseudomonadota</taxon>
        <taxon>Gammaproteobacteria</taxon>
        <taxon>Steroidobacterales</taxon>
        <taxon>Steroidobacteraceae</taxon>
        <taxon>Steroidobacter</taxon>
    </lineage>
</organism>